<dbReference type="GO" id="GO:0005524">
    <property type="term" value="F:ATP binding"/>
    <property type="evidence" value="ECO:0007669"/>
    <property type="project" value="InterPro"/>
</dbReference>
<feature type="region of interest" description="Disordered" evidence="1">
    <location>
        <begin position="78"/>
        <end position="101"/>
    </location>
</feature>
<dbReference type="KEGG" id="mgl:MGL_2181"/>
<dbReference type="InterPro" id="IPR036265">
    <property type="entry name" value="HIT-like_sf"/>
</dbReference>
<protein>
    <recommendedName>
        <fullName evidence="2">Ap4A phosphorylase 1/2 N-terminal domain-containing protein</fullName>
    </recommendedName>
</protein>
<dbReference type="InParanoid" id="A8Q2A8"/>
<dbReference type="EMBL" id="AAYY01000007">
    <property type="protein sequence ID" value="EDP43513.1"/>
    <property type="molecule type" value="Genomic_DNA"/>
</dbReference>
<accession>A8Q2A8</accession>
<sequence length="226" mass="25424">MNRAWNTAIKQPRVYMSSARLGNLSELVRSQYQKAIEAGDAFFYDSQVRVTKSGASQDGERQKTVPWQIRTVPALLKKPKAEPSSTASDEKKEIHHQPMQNQRDVFAPPYVPNLLVKELDNFTVLLNKYCVLPGHFLLVTRDFVKQEKPPSPEMLSLVYNIIMSHTPTRPDAELLGFFNCGPNSGASQPHCHFQLVELTPTDPDSKAVPIETMLETDMSPDENKGT</sequence>
<dbReference type="OrthoDB" id="10267950at2759"/>
<dbReference type="GO" id="GO:0009117">
    <property type="term" value="P:nucleotide metabolic process"/>
    <property type="evidence" value="ECO:0007669"/>
    <property type="project" value="InterPro"/>
</dbReference>
<comment type="caution">
    <text evidence="3">The sequence shown here is derived from an EMBL/GenBank/DDBJ whole genome shotgun (WGS) entry which is preliminary data.</text>
</comment>
<name>A8Q2A8_MALGO</name>
<reference evidence="3 4" key="1">
    <citation type="journal article" date="2007" name="Proc. Natl. Acad. Sci. U.S.A.">
        <title>Dandruff-associated Malassezia genomes reveal convergent and divergent virulence traits shared with plant and human fungal pathogens.</title>
        <authorList>
            <person name="Xu J."/>
            <person name="Saunders C.W."/>
            <person name="Hu P."/>
            <person name="Grant R.A."/>
            <person name="Boekhout T."/>
            <person name="Kuramae E.E."/>
            <person name="Kronstad J.W."/>
            <person name="Deangelis Y.M."/>
            <person name="Reeder N.L."/>
            <person name="Johnstone K.R."/>
            <person name="Leland M."/>
            <person name="Fieno A.M."/>
            <person name="Begley W.M."/>
            <person name="Sun Y."/>
            <person name="Lacey M.P."/>
            <person name="Chaudhary T."/>
            <person name="Keough T."/>
            <person name="Chu L."/>
            <person name="Sears R."/>
            <person name="Yuan B."/>
            <person name="Dawson T.L.Jr."/>
        </authorList>
    </citation>
    <scope>NUCLEOTIDE SEQUENCE [LARGE SCALE GENOMIC DNA]</scope>
    <source>
        <strain evidence="4">ATCC MYA-4612 / CBS 7966</strain>
    </source>
</reference>
<evidence type="ECO:0000259" key="2">
    <source>
        <dbReference type="Pfam" id="PF19327"/>
    </source>
</evidence>
<dbReference type="VEuPathDB" id="FungiDB:MGL_2181"/>
<dbReference type="Pfam" id="PF19327">
    <property type="entry name" value="Ap4A_phos_N"/>
    <property type="match status" value="1"/>
</dbReference>
<dbReference type="GO" id="GO:0003877">
    <property type="term" value="F:ATP:ADP adenylyltransferase activity"/>
    <property type="evidence" value="ECO:0007669"/>
    <property type="project" value="InterPro"/>
</dbReference>
<dbReference type="PANTHER" id="PTHR38420">
    <property type="entry name" value="AP-4-A PHOSPHORYLASE II"/>
    <property type="match status" value="1"/>
</dbReference>
<evidence type="ECO:0000313" key="3">
    <source>
        <dbReference type="EMBL" id="EDP43513.1"/>
    </source>
</evidence>
<feature type="domain" description="Ap4A phosphorylase 1/2 N-terminal" evidence="2">
    <location>
        <begin position="61"/>
        <end position="215"/>
    </location>
</feature>
<proteinExistence type="predicted"/>
<keyword evidence="4" id="KW-1185">Reference proteome</keyword>
<dbReference type="InterPro" id="IPR043171">
    <property type="entry name" value="Ap4A_phos1/2-like"/>
</dbReference>
<dbReference type="STRING" id="425265.A8Q2A8"/>
<gene>
    <name evidence="3" type="ORF">MGL_2181</name>
</gene>
<dbReference type="InterPro" id="IPR009163">
    <property type="entry name" value="Ap4A_phos1/2"/>
</dbReference>
<dbReference type="AlphaFoldDB" id="A8Q2A8"/>
<dbReference type="GeneID" id="5855033"/>
<organism evidence="3 4">
    <name type="scientific">Malassezia globosa (strain ATCC MYA-4612 / CBS 7966)</name>
    <name type="common">Dandruff-associated fungus</name>
    <dbReference type="NCBI Taxonomy" id="425265"/>
    <lineage>
        <taxon>Eukaryota</taxon>
        <taxon>Fungi</taxon>
        <taxon>Dikarya</taxon>
        <taxon>Basidiomycota</taxon>
        <taxon>Ustilaginomycotina</taxon>
        <taxon>Malasseziomycetes</taxon>
        <taxon>Malasseziales</taxon>
        <taxon>Malasseziaceae</taxon>
        <taxon>Malassezia</taxon>
    </lineage>
</organism>
<dbReference type="Proteomes" id="UP000008837">
    <property type="component" value="Unassembled WGS sequence"/>
</dbReference>
<dbReference type="RefSeq" id="XP_001730727.1">
    <property type="nucleotide sequence ID" value="XM_001730675.1"/>
</dbReference>
<dbReference type="InterPro" id="IPR045759">
    <property type="entry name" value="Ap4A_phos1/2_N"/>
</dbReference>
<evidence type="ECO:0000313" key="4">
    <source>
        <dbReference type="Proteomes" id="UP000008837"/>
    </source>
</evidence>
<evidence type="ECO:0000256" key="1">
    <source>
        <dbReference type="SAM" id="MobiDB-lite"/>
    </source>
</evidence>
<dbReference type="PANTHER" id="PTHR38420:SF1">
    <property type="entry name" value="PUTATIVE (AFU_ORTHOLOGUE AFUA_5G14690)-RELATED"/>
    <property type="match status" value="1"/>
</dbReference>
<dbReference type="Gene3D" id="3.30.428.70">
    <property type="match status" value="1"/>
</dbReference>
<dbReference type="SUPFAM" id="SSF54197">
    <property type="entry name" value="HIT-like"/>
    <property type="match status" value="1"/>
</dbReference>